<dbReference type="Proteomes" id="UP000324897">
    <property type="component" value="Chromosome 1"/>
</dbReference>
<feature type="region of interest" description="Disordered" evidence="4">
    <location>
        <begin position="574"/>
        <end position="606"/>
    </location>
</feature>
<evidence type="ECO:0000256" key="2">
    <source>
        <dbReference type="ARBA" id="ARBA00023054"/>
    </source>
</evidence>
<proteinExistence type="inferred from homology"/>
<dbReference type="Gramene" id="TVU29228">
    <property type="protein sequence ID" value="TVU29228"/>
    <property type="gene ID" value="EJB05_20786"/>
</dbReference>
<reference evidence="5 6" key="1">
    <citation type="journal article" date="2019" name="Sci. Rep.">
        <title>A high-quality genome of Eragrostis curvula grass provides insights into Poaceae evolution and supports new strategies to enhance forage quality.</title>
        <authorList>
            <person name="Carballo J."/>
            <person name="Santos B.A.C.M."/>
            <person name="Zappacosta D."/>
            <person name="Garbus I."/>
            <person name="Selva J.P."/>
            <person name="Gallo C.A."/>
            <person name="Diaz A."/>
            <person name="Albertini E."/>
            <person name="Caccamo M."/>
            <person name="Echenique V."/>
        </authorList>
    </citation>
    <scope>NUCLEOTIDE SEQUENCE [LARGE SCALE GENOMIC DNA]</scope>
    <source>
        <strain evidence="6">cv. Victoria</strain>
        <tissue evidence="5">Leaf</tissue>
    </source>
</reference>
<evidence type="ECO:0000313" key="5">
    <source>
        <dbReference type="EMBL" id="TVU29228.1"/>
    </source>
</evidence>
<protein>
    <recommendedName>
        <fullName evidence="7">Filament-like plant protein 7</fullName>
    </recommendedName>
</protein>
<feature type="region of interest" description="Disordered" evidence="4">
    <location>
        <begin position="335"/>
        <end position="360"/>
    </location>
</feature>
<feature type="non-terminal residue" evidence="5">
    <location>
        <position position="1"/>
    </location>
</feature>
<dbReference type="EMBL" id="RWGY01000011">
    <property type="protein sequence ID" value="TVU29228.1"/>
    <property type="molecule type" value="Genomic_DNA"/>
</dbReference>
<feature type="compositionally biased region" description="Low complexity" evidence="4">
    <location>
        <begin position="196"/>
        <end position="210"/>
    </location>
</feature>
<evidence type="ECO:0000313" key="6">
    <source>
        <dbReference type="Proteomes" id="UP000324897"/>
    </source>
</evidence>
<organism evidence="5 6">
    <name type="scientific">Eragrostis curvula</name>
    <name type="common">weeping love grass</name>
    <dbReference type="NCBI Taxonomy" id="38414"/>
    <lineage>
        <taxon>Eukaryota</taxon>
        <taxon>Viridiplantae</taxon>
        <taxon>Streptophyta</taxon>
        <taxon>Embryophyta</taxon>
        <taxon>Tracheophyta</taxon>
        <taxon>Spermatophyta</taxon>
        <taxon>Magnoliopsida</taxon>
        <taxon>Liliopsida</taxon>
        <taxon>Poales</taxon>
        <taxon>Poaceae</taxon>
        <taxon>PACMAD clade</taxon>
        <taxon>Chloridoideae</taxon>
        <taxon>Eragrostideae</taxon>
        <taxon>Eragrostidinae</taxon>
        <taxon>Eragrostis</taxon>
    </lineage>
</organism>
<dbReference type="PANTHER" id="PTHR31580:SF6">
    <property type="entry name" value="OS02G0614600 PROTEIN"/>
    <property type="match status" value="1"/>
</dbReference>
<feature type="region of interest" description="Disordered" evidence="4">
    <location>
        <begin position="169"/>
        <end position="225"/>
    </location>
</feature>
<evidence type="ECO:0000256" key="4">
    <source>
        <dbReference type="SAM" id="MobiDB-lite"/>
    </source>
</evidence>
<keyword evidence="6" id="KW-1185">Reference proteome</keyword>
<gene>
    <name evidence="5" type="ORF">EJB05_20786</name>
</gene>
<dbReference type="PANTHER" id="PTHR31580">
    <property type="entry name" value="FILAMENT-LIKE PLANT PROTEIN 4"/>
    <property type="match status" value="1"/>
</dbReference>
<feature type="region of interest" description="Disordered" evidence="4">
    <location>
        <begin position="685"/>
        <end position="772"/>
    </location>
</feature>
<feature type="coiled-coil region" evidence="3">
    <location>
        <begin position="616"/>
        <end position="643"/>
    </location>
</feature>
<sequence length="772" mass="85300">MAEMEQALRSCMEQLVMAREEREQIIVEAATEISSEKKRARELQHKLDDANKKAAKLAAEKSGLLRSADAKDALIAELRASEAAARGELAGAAARLEAAQKQAGSLQYEVRMLQRELEVRAQEREYDLKAADAARRQQAELTKRVAELEAECQRLRAMVRKRLPGPAAIAKMRDEVDQPPQMTPRASPRRAPRPATPSSPRSVASSFAPRTPSPSPSPRRSSSVSEAESYAFRLRAVEEENRALKQALARRENELQVVQMKYADEACKLTAVQRQLKEMTEENRQLSDANCQSESWASALISELEQFRSGSQNGASIMASDMSLLDDFAEIEKMEMASSDQKKIPPPTSPKKTDMESVTPEQNDNDLVMNGNIPNGHPEKVQDIWELVMHKHEASGESVDTILEEIMHALDQKTISTERENSNASYDRSEVEKMVRDLVEKLTSMIGASAEDNVARSRPLLPDKSELCGRLEHLVQVCQDFLHGKANLEKFSDEICLILKYTLSQYFSNQDQSDTFDSNTKNSDEGMSVNTINTDDQHNNGTQGAKTAAALDIQEEAQEEPIQSDEGQITASHEEKLDKDTPGCVVDPDDDILTGRKSTSYEIQSPAAEASVKDWAAQEEEQLAAVTDKLAECQETITILNKQLKALATPASSGPQDSPVFNPEASLAYKPQSLASILAEEFANAKGSGSPDTPKQVQCKEEQDAFCAAPKRSPAREQNANAEDKDSIQIVVHPVFTEPRQDDVSPEPGKKKKRGPSLLGRIMFRKKVEGSS</sequence>
<evidence type="ECO:0000256" key="3">
    <source>
        <dbReference type="SAM" id="Coils"/>
    </source>
</evidence>
<keyword evidence="2 3" id="KW-0175">Coiled coil</keyword>
<evidence type="ECO:0000256" key="1">
    <source>
        <dbReference type="ARBA" id="ARBA00005921"/>
    </source>
</evidence>
<dbReference type="AlphaFoldDB" id="A0A5J9V168"/>
<comment type="caution">
    <text evidence="5">The sequence shown here is derived from an EMBL/GenBank/DDBJ whole genome shotgun (WGS) entry which is preliminary data.</text>
</comment>
<dbReference type="OrthoDB" id="646471at2759"/>
<comment type="similarity">
    <text evidence="1">Belongs to the FPP family.</text>
</comment>
<evidence type="ECO:0008006" key="7">
    <source>
        <dbReference type="Google" id="ProtNLM"/>
    </source>
</evidence>
<dbReference type="Pfam" id="PF05911">
    <property type="entry name" value="FPP"/>
    <property type="match status" value="2"/>
</dbReference>
<dbReference type="InterPro" id="IPR008587">
    <property type="entry name" value="FPP_plant"/>
</dbReference>
<feature type="compositionally biased region" description="Polar residues" evidence="4">
    <location>
        <begin position="510"/>
        <end position="521"/>
    </location>
</feature>
<feature type="coiled-coil region" evidence="3">
    <location>
        <begin position="227"/>
        <end position="292"/>
    </location>
</feature>
<name>A0A5J9V168_9POAL</name>
<accession>A0A5J9V168</accession>
<feature type="region of interest" description="Disordered" evidence="4">
    <location>
        <begin position="510"/>
        <end position="547"/>
    </location>
</feature>
<feature type="coiled-coil region" evidence="3">
    <location>
        <begin position="96"/>
        <end position="158"/>
    </location>
</feature>
<feature type="compositionally biased region" description="Polar residues" evidence="4">
    <location>
        <begin position="528"/>
        <end position="545"/>
    </location>
</feature>
<feature type="coiled-coil region" evidence="3">
    <location>
        <begin position="1"/>
        <end position="67"/>
    </location>
</feature>